<evidence type="ECO:0008006" key="3">
    <source>
        <dbReference type="Google" id="ProtNLM"/>
    </source>
</evidence>
<evidence type="ECO:0000313" key="1">
    <source>
        <dbReference type="EMBL" id="KRK35374.1"/>
    </source>
</evidence>
<dbReference type="InterPro" id="IPR035093">
    <property type="entry name" value="RelE/ParE_toxin_dom_sf"/>
</dbReference>
<dbReference type="Gene3D" id="3.30.2310.20">
    <property type="entry name" value="RelE-like"/>
    <property type="match status" value="1"/>
</dbReference>
<reference evidence="1 2" key="1">
    <citation type="journal article" date="2015" name="Genome Announc.">
        <title>Expanding the biotechnology potential of lactobacilli through comparative genomics of 213 strains and associated genera.</title>
        <authorList>
            <person name="Sun Z."/>
            <person name="Harris H.M."/>
            <person name="McCann A."/>
            <person name="Guo C."/>
            <person name="Argimon S."/>
            <person name="Zhang W."/>
            <person name="Yang X."/>
            <person name="Jeffery I.B."/>
            <person name="Cooney J.C."/>
            <person name="Kagawa T.F."/>
            <person name="Liu W."/>
            <person name="Song Y."/>
            <person name="Salvetti E."/>
            <person name="Wrobel A."/>
            <person name="Rasinkangas P."/>
            <person name="Parkhill J."/>
            <person name="Rea M.C."/>
            <person name="O'Sullivan O."/>
            <person name="Ritari J."/>
            <person name="Douillard F.P."/>
            <person name="Paul Ross R."/>
            <person name="Yang R."/>
            <person name="Briner A.E."/>
            <person name="Felis G.E."/>
            <person name="de Vos W.M."/>
            <person name="Barrangou R."/>
            <person name="Klaenhammer T.R."/>
            <person name="Caufield P.W."/>
            <person name="Cui Y."/>
            <person name="Zhang H."/>
            <person name="O'Toole P.W."/>
        </authorList>
    </citation>
    <scope>NUCLEOTIDE SEQUENCE [LARGE SCALE GENOMIC DNA]</scope>
    <source>
        <strain evidence="1 2">ATCC 53295</strain>
    </source>
</reference>
<proteinExistence type="predicted"/>
<sequence length="92" mass="10876">MDNMAKLFNLENAEAQEVREIIVDAIGLLSLGMSLPEDYADHKLEREPWYNYHEFHILDDLLVVYYRIDKKQRIRMVTITNHEELASGKLQN</sequence>
<dbReference type="InterPro" id="IPR004386">
    <property type="entry name" value="Toxin_YafQ-like"/>
</dbReference>
<dbReference type="Pfam" id="PF15738">
    <property type="entry name" value="YafQ_toxin"/>
    <property type="match status" value="1"/>
</dbReference>
<gene>
    <name evidence="1" type="ORF">FD07_GL001443</name>
</gene>
<dbReference type="AlphaFoldDB" id="A0A0R1GMV8"/>
<protein>
    <recommendedName>
        <fullName evidence="3">Addiction module toxin RelE</fullName>
    </recommendedName>
</protein>
<keyword evidence="2" id="KW-1185">Reference proteome</keyword>
<dbReference type="SUPFAM" id="SSF143011">
    <property type="entry name" value="RelE-like"/>
    <property type="match status" value="1"/>
</dbReference>
<dbReference type="Proteomes" id="UP000051176">
    <property type="component" value="Unassembled WGS sequence"/>
</dbReference>
<organism evidence="1 2">
    <name type="scientific">Levilactobacillus parabrevis ATCC 53295</name>
    <dbReference type="NCBI Taxonomy" id="1267003"/>
    <lineage>
        <taxon>Bacteria</taxon>
        <taxon>Bacillati</taxon>
        <taxon>Bacillota</taxon>
        <taxon>Bacilli</taxon>
        <taxon>Lactobacillales</taxon>
        <taxon>Lactobacillaceae</taxon>
        <taxon>Levilactobacillus</taxon>
    </lineage>
</organism>
<dbReference type="PATRIC" id="fig|1267003.4.peg.1523"/>
<accession>A0A0R1GMV8</accession>
<evidence type="ECO:0000313" key="2">
    <source>
        <dbReference type="Proteomes" id="UP000051176"/>
    </source>
</evidence>
<comment type="caution">
    <text evidence="1">The sequence shown here is derived from an EMBL/GenBank/DDBJ whole genome shotgun (WGS) entry which is preliminary data.</text>
</comment>
<name>A0A0R1GMV8_9LACO</name>
<dbReference type="EMBL" id="AZCZ01000036">
    <property type="protein sequence ID" value="KRK35374.1"/>
    <property type="molecule type" value="Genomic_DNA"/>
</dbReference>